<keyword evidence="3" id="KW-1185">Reference proteome</keyword>
<reference evidence="3" key="1">
    <citation type="journal article" date="2019" name="Int. J. Syst. Evol. Microbiol.">
        <title>The Global Catalogue of Microorganisms (GCM) 10K type strain sequencing project: providing services to taxonomists for standard genome sequencing and annotation.</title>
        <authorList>
            <consortium name="The Broad Institute Genomics Platform"/>
            <consortium name="The Broad Institute Genome Sequencing Center for Infectious Disease"/>
            <person name="Wu L."/>
            <person name="Ma J."/>
        </authorList>
    </citation>
    <scope>NUCLEOTIDE SEQUENCE [LARGE SCALE GENOMIC DNA]</scope>
    <source>
        <strain evidence="3">KCTC 33576</strain>
    </source>
</reference>
<sequence length="373" mass="39616">MSTKTLDFTTDLDPVLGPVLYTHKHSSARSAVLAILVKVLASGSPSITPRLARRWLASRAVTLPDVMSIVGPHSPSWTSLVAAARKHVLAVQSRSSLTSSTTSPSPASIAMARRLVGWLGSAVIVGGVEVRGTRAVGARVATAIQGVRILENLAPSGNQIDSPILSRAELAVRTGWSLPTSGQHLKAAIGWSMKQVGRRPVASGQACRLKQMRGQATVAADDRTELIDALARMDRTTNPTVAVILAVAHPVFSYGLLSHLHWAALLSQAMDLDHETLGLSQRTMKRLARELDRAGVHAGSHLTGRLDELARELGLDDGPSAMDQYAAARQKRAEEAAARKAEIMANRAKKAEAFKAGRAESAGKTALRRSGGE</sequence>
<name>A0ABW5XJE6_9MICO</name>
<gene>
    <name evidence="2" type="ORF">ACFSYH_10450</name>
</gene>
<feature type="region of interest" description="Disordered" evidence="1">
    <location>
        <begin position="351"/>
        <end position="373"/>
    </location>
</feature>
<organism evidence="2 3">
    <name type="scientific">Populibacterium corticicola</name>
    <dbReference type="NCBI Taxonomy" id="1812826"/>
    <lineage>
        <taxon>Bacteria</taxon>
        <taxon>Bacillati</taxon>
        <taxon>Actinomycetota</taxon>
        <taxon>Actinomycetes</taxon>
        <taxon>Micrococcales</taxon>
        <taxon>Jonesiaceae</taxon>
        <taxon>Populibacterium</taxon>
    </lineage>
</organism>
<evidence type="ECO:0000313" key="3">
    <source>
        <dbReference type="Proteomes" id="UP001597391"/>
    </source>
</evidence>
<evidence type="ECO:0000256" key="1">
    <source>
        <dbReference type="SAM" id="MobiDB-lite"/>
    </source>
</evidence>
<accession>A0ABW5XJE6</accession>
<proteinExistence type="predicted"/>
<protein>
    <submittedName>
        <fullName evidence="2">Uncharacterized protein</fullName>
    </submittedName>
</protein>
<evidence type="ECO:0000313" key="2">
    <source>
        <dbReference type="EMBL" id="MFD2840988.1"/>
    </source>
</evidence>
<dbReference type="RefSeq" id="WP_377466915.1">
    <property type="nucleotide sequence ID" value="NZ_JBHUOP010000004.1"/>
</dbReference>
<dbReference type="EMBL" id="JBHUOP010000004">
    <property type="protein sequence ID" value="MFD2840988.1"/>
    <property type="molecule type" value="Genomic_DNA"/>
</dbReference>
<comment type="caution">
    <text evidence="2">The sequence shown here is derived from an EMBL/GenBank/DDBJ whole genome shotgun (WGS) entry which is preliminary data.</text>
</comment>
<dbReference type="Proteomes" id="UP001597391">
    <property type="component" value="Unassembled WGS sequence"/>
</dbReference>